<dbReference type="InterPro" id="IPR045055">
    <property type="entry name" value="DNA2/NAM7-like"/>
</dbReference>
<organism evidence="3 4">
    <name type="scientific">Fistulina hepatica ATCC 64428</name>
    <dbReference type="NCBI Taxonomy" id="1128425"/>
    <lineage>
        <taxon>Eukaryota</taxon>
        <taxon>Fungi</taxon>
        <taxon>Dikarya</taxon>
        <taxon>Basidiomycota</taxon>
        <taxon>Agaricomycotina</taxon>
        <taxon>Agaricomycetes</taxon>
        <taxon>Agaricomycetidae</taxon>
        <taxon>Agaricales</taxon>
        <taxon>Fistulinaceae</taxon>
        <taxon>Fistulina</taxon>
    </lineage>
</organism>
<feature type="domain" description="DNA2/NAM7 helicase-like C-terminal" evidence="2">
    <location>
        <begin position="56"/>
        <end position="109"/>
    </location>
</feature>
<dbReference type="GO" id="GO:0003724">
    <property type="term" value="F:RNA helicase activity"/>
    <property type="evidence" value="ECO:0007669"/>
    <property type="project" value="TreeGrafter"/>
</dbReference>
<dbReference type="OrthoDB" id="6513042at2759"/>
<dbReference type="InterPro" id="IPR041679">
    <property type="entry name" value="DNA2/NAM7-like_C"/>
</dbReference>
<name>A0A0D7AD15_9AGAR</name>
<gene>
    <name evidence="3" type="ORF">FISHEDRAFT_65684</name>
</gene>
<evidence type="ECO:0000259" key="2">
    <source>
        <dbReference type="Pfam" id="PF13087"/>
    </source>
</evidence>
<accession>A0A0D7AD15</accession>
<protein>
    <recommendedName>
        <fullName evidence="5">DNA2/NAM7 helicase-like C-terminal domain-containing protein</fullName>
    </recommendedName>
</protein>
<evidence type="ECO:0000259" key="1">
    <source>
        <dbReference type="Pfam" id="PF13086"/>
    </source>
</evidence>
<dbReference type="GO" id="GO:0000184">
    <property type="term" value="P:nuclear-transcribed mRNA catabolic process, nonsense-mediated decay"/>
    <property type="evidence" value="ECO:0007669"/>
    <property type="project" value="TreeGrafter"/>
</dbReference>
<feature type="domain" description="DNA2/NAM7 helicase-like C-terminal" evidence="2">
    <location>
        <begin position="114"/>
        <end position="202"/>
    </location>
</feature>
<evidence type="ECO:0000313" key="4">
    <source>
        <dbReference type="Proteomes" id="UP000054144"/>
    </source>
</evidence>
<dbReference type="GO" id="GO:0005737">
    <property type="term" value="C:cytoplasm"/>
    <property type="evidence" value="ECO:0007669"/>
    <property type="project" value="TreeGrafter"/>
</dbReference>
<proteinExistence type="predicted"/>
<keyword evidence="4" id="KW-1185">Reference proteome</keyword>
<dbReference type="AlphaFoldDB" id="A0A0D7AD15"/>
<dbReference type="SUPFAM" id="SSF52540">
    <property type="entry name" value="P-loop containing nucleoside triphosphate hydrolases"/>
    <property type="match status" value="1"/>
</dbReference>
<dbReference type="Pfam" id="PF13087">
    <property type="entry name" value="AAA_12"/>
    <property type="match status" value="2"/>
</dbReference>
<reference evidence="3 4" key="1">
    <citation type="journal article" date="2015" name="Fungal Genet. Biol.">
        <title>Evolution of novel wood decay mechanisms in Agaricales revealed by the genome sequences of Fistulina hepatica and Cylindrobasidium torrendii.</title>
        <authorList>
            <person name="Floudas D."/>
            <person name="Held B.W."/>
            <person name="Riley R."/>
            <person name="Nagy L.G."/>
            <person name="Koehler G."/>
            <person name="Ransdell A.S."/>
            <person name="Younus H."/>
            <person name="Chow J."/>
            <person name="Chiniquy J."/>
            <person name="Lipzen A."/>
            <person name="Tritt A."/>
            <person name="Sun H."/>
            <person name="Haridas S."/>
            <person name="LaButti K."/>
            <person name="Ohm R.A."/>
            <person name="Kues U."/>
            <person name="Blanchette R.A."/>
            <person name="Grigoriev I.V."/>
            <person name="Minto R.E."/>
            <person name="Hibbett D.S."/>
        </authorList>
    </citation>
    <scope>NUCLEOTIDE SEQUENCE [LARGE SCALE GENOMIC DNA]</scope>
    <source>
        <strain evidence="3 4">ATCC 64428</strain>
    </source>
</reference>
<dbReference type="Pfam" id="PF13086">
    <property type="entry name" value="AAA_11"/>
    <property type="match status" value="1"/>
</dbReference>
<feature type="domain" description="DNA2/NAM7 helicase helicase" evidence="1">
    <location>
        <begin position="3"/>
        <end position="47"/>
    </location>
</feature>
<dbReference type="EMBL" id="KN881832">
    <property type="protein sequence ID" value="KIY48565.1"/>
    <property type="molecule type" value="Genomic_DNA"/>
</dbReference>
<dbReference type="InterPro" id="IPR041677">
    <property type="entry name" value="DNA2/NAM7_AAA_11"/>
</dbReference>
<dbReference type="Proteomes" id="UP000054144">
    <property type="component" value="Unassembled WGS sequence"/>
</dbReference>
<dbReference type="PANTHER" id="PTHR10887:SF517">
    <property type="entry name" value="RNA HELICASE NONSENSE MRNA REDUCING FACTOR"/>
    <property type="match status" value="1"/>
</dbReference>
<evidence type="ECO:0000313" key="3">
    <source>
        <dbReference type="EMBL" id="KIY48565.1"/>
    </source>
</evidence>
<dbReference type="Gene3D" id="3.40.50.300">
    <property type="entry name" value="P-loop containing nucleotide triphosphate hydrolases"/>
    <property type="match status" value="2"/>
</dbReference>
<sequence>MVDFPVVFLDEASISTESASLIPLTMKGSRHVSLVGDHKQLPPVILSSRAFAPGFSVSLFERLIEEGSMLCHPDVPNIMLNVQYRMHLTISQFPSSEFYNFELRDGTSSRDCCRINHSEANIVASLVEDFLLKNPQDLTGDVIGIIAPYAAQVSLITPMFSQENKYTARFNEVPDERRVAQVVWRQKDVIAFSTVHNNPRGYIASGVAVSGGAESWRRYIQWLNEQGLVLDLTGNARAEMLLNGNLVALRPTQPLAVQASTQDRTYKKLLFASR</sequence>
<evidence type="ECO:0008006" key="5">
    <source>
        <dbReference type="Google" id="ProtNLM"/>
    </source>
</evidence>
<dbReference type="PANTHER" id="PTHR10887">
    <property type="entry name" value="DNA2/NAM7 HELICASE FAMILY"/>
    <property type="match status" value="1"/>
</dbReference>
<dbReference type="InterPro" id="IPR027417">
    <property type="entry name" value="P-loop_NTPase"/>
</dbReference>